<sequence length="559" mass="62364">MAITSANQLELLQTAEAVAREKMIEPELVIEAMEDSLARAAKSRYGAEMDIRVKIDRKTGNATFTRVRTVVEDEALENYQAEFTAEQAKPYFERQRDPANAWIRDGQRVEDFAGAPQVGDTFQEQVPPVELGRIAAQSAKQVILQRVREAERDRQYEEFKDRAGSIINGVVKREEYGNIIVDVGRGEAILRRNEKIGRESYRPNDRIRAYVKDVRRETRGPQIFLSRTDPQFMAELFKMEVPEIYEGTIEIKAVARDPGSRAKIAVISYDSSIDPVGACVGMRGSRVQAVVGELQGEKIDIIPWNEDQATFLVNALQPAEVSKVVFDEEANKIEVVVPDEQLSLAIGRRGQNVRLASQLTGLDIDILTDEEESKRRQAEFNTRTALFMETLDLDEFFAQLLVAEGFTNLEEVAYVDQDELLSIDGVDEDTAAELQARARDVLEAKNKAALDAARELGAEDSLIEFEGLTPQMVEALAKDGIKTLEDFATCADWELAGGWTTANGQRVKDDGLLEPHGVTLEDAQTMVMTARVLLGWVDPTEMDGAEDEPELDDNEEAGD</sequence>
<dbReference type="Pfam" id="PF13184">
    <property type="entry name" value="KH_NusA_1st"/>
    <property type="match status" value="1"/>
</dbReference>
<dbReference type="InterPro" id="IPR025249">
    <property type="entry name" value="TF_NusA_KH_1st"/>
</dbReference>
<dbReference type="Gene3D" id="1.10.150.20">
    <property type="entry name" value="5' to 3' exonuclease, C-terminal subdomain"/>
    <property type="match status" value="2"/>
</dbReference>
<name>A0A419A137_9RHOB</name>
<evidence type="ECO:0000256" key="1">
    <source>
        <dbReference type="ARBA" id="ARBA00022472"/>
    </source>
</evidence>
<reference evidence="10 11" key="1">
    <citation type="submission" date="2018-09" db="EMBL/GenBank/DDBJ databases">
        <title>Paracoccus onubensis nov. sp. a moderate halophilic bacterium isolated from Gruta de las Maravillas (Aracena, Spain).</title>
        <authorList>
            <person name="Jurado V."/>
            <person name="Gutierrez-Patricio S."/>
            <person name="Gonzalez-Pimentel J.L."/>
            <person name="Laiz L."/>
            <person name="Saiz-Jimenez C."/>
        </authorList>
    </citation>
    <scope>NUCLEOTIDE SEQUENCE [LARGE SCALE GENOMIC DNA]</scope>
    <source>
        <strain evidence="10 11">DSM 19484</strain>
    </source>
</reference>
<organism evidence="10 11">
    <name type="scientific">Paracoccus aestuarii</name>
    <dbReference type="NCBI Taxonomy" id="453842"/>
    <lineage>
        <taxon>Bacteria</taxon>
        <taxon>Pseudomonadati</taxon>
        <taxon>Pseudomonadota</taxon>
        <taxon>Alphaproteobacteria</taxon>
        <taxon>Rhodobacterales</taxon>
        <taxon>Paracoccaceae</taxon>
        <taxon>Paracoccus</taxon>
    </lineage>
</organism>
<dbReference type="InterPro" id="IPR010213">
    <property type="entry name" value="TF_NusA"/>
</dbReference>
<dbReference type="SUPFAM" id="SSF47794">
    <property type="entry name" value="Rad51 N-terminal domain-like"/>
    <property type="match status" value="1"/>
</dbReference>
<evidence type="ECO:0000256" key="7">
    <source>
        <dbReference type="HAMAP-Rule" id="MF_00945"/>
    </source>
</evidence>
<dbReference type="InterPro" id="IPR009019">
    <property type="entry name" value="KH_sf_prok-type"/>
</dbReference>
<gene>
    <name evidence="7 10" type="primary">nusA</name>
    <name evidence="10" type="ORF">D3P06_03490</name>
</gene>
<dbReference type="GO" id="GO:0006353">
    <property type="term" value="P:DNA-templated transcription termination"/>
    <property type="evidence" value="ECO:0007669"/>
    <property type="project" value="UniProtKB-UniRule"/>
</dbReference>
<dbReference type="CDD" id="cd02134">
    <property type="entry name" value="KH-II_NusA_rpt1"/>
    <property type="match status" value="1"/>
</dbReference>
<dbReference type="InterPro" id="IPR003029">
    <property type="entry name" value="S1_domain"/>
</dbReference>
<dbReference type="Gene3D" id="3.30.1480.10">
    <property type="entry name" value="NusA, N-terminal domain"/>
    <property type="match status" value="1"/>
</dbReference>
<dbReference type="GO" id="GO:0003723">
    <property type="term" value="F:RNA binding"/>
    <property type="evidence" value="ECO:0007669"/>
    <property type="project" value="UniProtKB-UniRule"/>
</dbReference>
<dbReference type="PANTHER" id="PTHR22648:SF0">
    <property type="entry name" value="TRANSCRIPTION TERMINATION_ANTITERMINATION PROTEIN NUSA"/>
    <property type="match status" value="1"/>
</dbReference>
<dbReference type="InterPro" id="IPR058582">
    <property type="entry name" value="KH_NusA_2nd"/>
</dbReference>
<dbReference type="InterPro" id="IPR010995">
    <property type="entry name" value="DNA_repair_Rad51/TF_NusA_a-hlx"/>
</dbReference>
<dbReference type="GO" id="GO:0031564">
    <property type="term" value="P:transcription antitermination"/>
    <property type="evidence" value="ECO:0007669"/>
    <property type="project" value="UniProtKB-UniRule"/>
</dbReference>
<dbReference type="NCBIfam" id="TIGR01954">
    <property type="entry name" value="nusA_Cterm_rpt"/>
    <property type="match status" value="1"/>
</dbReference>
<dbReference type="FunFam" id="3.30.300.20:FF:000002">
    <property type="entry name" value="Transcription termination/antitermination protein NusA"/>
    <property type="match status" value="1"/>
</dbReference>
<dbReference type="Pfam" id="PF14520">
    <property type="entry name" value="HHH_5"/>
    <property type="match status" value="2"/>
</dbReference>
<keyword evidence="2 7" id="KW-0963">Cytoplasm</keyword>
<comment type="subunit">
    <text evidence="7">Monomer. Binds directly to the core enzyme of the DNA-dependent RNA polymerase and to nascent RNA.</text>
</comment>
<dbReference type="InterPro" id="IPR010214">
    <property type="entry name" value="Tscrpt_termin_fac_NusA_C_rpt"/>
</dbReference>
<dbReference type="InterPro" id="IPR004087">
    <property type="entry name" value="KH_dom"/>
</dbReference>
<evidence type="ECO:0000256" key="8">
    <source>
        <dbReference type="SAM" id="MobiDB-lite"/>
    </source>
</evidence>
<keyword evidence="4 7" id="KW-0694">RNA-binding</keyword>
<dbReference type="SMART" id="SM00316">
    <property type="entry name" value="S1"/>
    <property type="match status" value="1"/>
</dbReference>
<feature type="region of interest" description="Disordered" evidence="8">
    <location>
        <begin position="540"/>
        <end position="559"/>
    </location>
</feature>
<evidence type="ECO:0000256" key="3">
    <source>
        <dbReference type="ARBA" id="ARBA00022814"/>
    </source>
</evidence>
<evidence type="ECO:0000313" key="11">
    <source>
        <dbReference type="Proteomes" id="UP000285530"/>
    </source>
</evidence>
<comment type="function">
    <text evidence="7">Participates in both transcription termination and antitermination.</text>
</comment>
<dbReference type="HAMAP" id="MF_00945_B">
    <property type="entry name" value="NusA_B"/>
    <property type="match status" value="1"/>
</dbReference>
<dbReference type="GO" id="GO:0003700">
    <property type="term" value="F:DNA-binding transcription factor activity"/>
    <property type="evidence" value="ECO:0007669"/>
    <property type="project" value="InterPro"/>
</dbReference>
<dbReference type="OrthoDB" id="9807233at2"/>
<evidence type="ECO:0000256" key="2">
    <source>
        <dbReference type="ARBA" id="ARBA00022490"/>
    </source>
</evidence>
<dbReference type="AlphaFoldDB" id="A0A419A137"/>
<evidence type="ECO:0000256" key="4">
    <source>
        <dbReference type="ARBA" id="ARBA00022884"/>
    </source>
</evidence>
<keyword evidence="3 7" id="KW-0889">Transcription antitermination</keyword>
<accession>A0A419A137</accession>
<dbReference type="Pfam" id="PF26594">
    <property type="entry name" value="KH_NusA_2nd"/>
    <property type="match status" value="1"/>
</dbReference>
<dbReference type="InterPro" id="IPR012340">
    <property type="entry name" value="NA-bd_OB-fold"/>
</dbReference>
<evidence type="ECO:0000259" key="9">
    <source>
        <dbReference type="PROSITE" id="PS50126"/>
    </source>
</evidence>
<feature type="domain" description="S1 motif" evidence="9">
    <location>
        <begin position="164"/>
        <end position="228"/>
    </location>
</feature>
<dbReference type="Pfam" id="PF08529">
    <property type="entry name" value="NusA_N"/>
    <property type="match status" value="1"/>
</dbReference>
<dbReference type="InterPro" id="IPR015946">
    <property type="entry name" value="KH_dom-like_a/b"/>
</dbReference>
<dbReference type="CDD" id="cd22529">
    <property type="entry name" value="KH-II_NusA_rpt2"/>
    <property type="match status" value="1"/>
</dbReference>
<dbReference type="FunFam" id="2.40.50.140:FF:000058">
    <property type="entry name" value="Transcription termination/antitermination protein NusA"/>
    <property type="match status" value="1"/>
</dbReference>
<evidence type="ECO:0000256" key="6">
    <source>
        <dbReference type="ARBA" id="ARBA00023163"/>
    </source>
</evidence>
<evidence type="ECO:0000256" key="5">
    <source>
        <dbReference type="ARBA" id="ARBA00023015"/>
    </source>
</evidence>
<dbReference type="NCBIfam" id="TIGR01953">
    <property type="entry name" value="NusA"/>
    <property type="match status" value="1"/>
</dbReference>
<keyword evidence="6 7" id="KW-0804">Transcription</keyword>
<dbReference type="Proteomes" id="UP000285530">
    <property type="component" value="Unassembled WGS sequence"/>
</dbReference>
<dbReference type="GO" id="GO:0005829">
    <property type="term" value="C:cytosol"/>
    <property type="evidence" value="ECO:0007669"/>
    <property type="project" value="TreeGrafter"/>
</dbReference>
<dbReference type="SUPFAM" id="SSF54814">
    <property type="entry name" value="Prokaryotic type KH domain (KH-domain type II)"/>
    <property type="match status" value="2"/>
</dbReference>
<proteinExistence type="inferred from homology"/>
<dbReference type="GO" id="GO:0000166">
    <property type="term" value="F:nucleotide binding"/>
    <property type="evidence" value="ECO:0007669"/>
    <property type="project" value="InterPro"/>
</dbReference>
<dbReference type="RefSeq" id="WP_119885228.1">
    <property type="nucleotide sequence ID" value="NZ_CP067169.1"/>
</dbReference>
<keyword evidence="1 7" id="KW-0806">Transcription termination</keyword>
<dbReference type="PROSITE" id="PS50126">
    <property type="entry name" value="S1"/>
    <property type="match status" value="1"/>
</dbReference>
<dbReference type="InterPro" id="IPR036555">
    <property type="entry name" value="NusA_N_sf"/>
</dbReference>
<dbReference type="EMBL" id="QZEV01000008">
    <property type="protein sequence ID" value="RJL06545.1"/>
    <property type="molecule type" value="Genomic_DNA"/>
</dbReference>
<evidence type="ECO:0000313" key="10">
    <source>
        <dbReference type="EMBL" id="RJL06545.1"/>
    </source>
</evidence>
<dbReference type="CDD" id="cd04455">
    <property type="entry name" value="S1_NusA"/>
    <property type="match status" value="1"/>
</dbReference>
<dbReference type="Gene3D" id="3.30.300.20">
    <property type="match status" value="2"/>
</dbReference>
<dbReference type="SMART" id="SM00322">
    <property type="entry name" value="KH"/>
    <property type="match status" value="2"/>
</dbReference>
<dbReference type="SUPFAM" id="SSF50249">
    <property type="entry name" value="Nucleic acid-binding proteins"/>
    <property type="match status" value="1"/>
</dbReference>
<dbReference type="Gene3D" id="2.40.50.140">
    <property type="entry name" value="Nucleic acid-binding proteins"/>
    <property type="match status" value="1"/>
</dbReference>
<dbReference type="InterPro" id="IPR013735">
    <property type="entry name" value="TF_NusA_N"/>
</dbReference>
<comment type="similarity">
    <text evidence="7">Belongs to the NusA family.</text>
</comment>
<dbReference type="PROSITE" id="PS50084">
    <property type="entry name" value="KH_TYPE_1"/>
    <property type="match status" value="1"/>
</dbReference>
<keyword evidence="11" id="KW-1185">Reference proteome</keyword>
<dbReference type="FunFam" id="3.30.300.20:FF:000005">
    <property type="entry name" value="Transcription termination/antitermination protein NusA"/>
    <property type="match status" value="1"/>
</dbReference>
<comment type="caution">
    <text evidence="10">The sequence shown here is derived from an EMBL/GenBank/DDBJ whole genome shotgun (WGS) entry which is preliminary data.</text>
</comment>
<dbReference type="InterPro" id="IPR030842">
    <property type="entry name" value="TF_NusA_bacterial"/>
</dbReference>
<dbReference type="PANTHER" id="PTHR22648">
    <property type="entry name" value="TRANSCRIPTION TERMINATION FACTOR NUSA"/>
    <property type="match status" value="1"/>
</dbReference>
<dbReference type="SUPFAM" id="SSF69705">
    <property type="entry name" value="Transcription factor NusA, N-terminal domain"/>
    <property type="match status" value="1"/>
</dbReference>
<keyword evidence="5 7" id="KW-0805">Transcription regulation</keyword>
<protein>
    <recommendedName>
        <fullName evidence="7">Transcription termination/antitermination protein NusA</fullName>
    </recommendedName>
</protein>
<comment type="subcellular location">
    <subcellularLocation>
        <location evidence="7">Cytoplasm</location>
    </subcellularLocation>
</comment>